<evidence type="ECO:0000259" key="9">
    <source>
        <dbReference type="SMART" id="SM00091"/>
    </source>
</evidence>
<dbReference type="RefSeq" id="WP_168660720.1">
    <property type="nucleotide sequence ID" value="NZ_CP051180.1"/>
</dbReference>
<keyword evidence="4" id="KW-0547">Nucleotide-binding</keyword>
<dbReference type="SUPFAM" id="SSF103190">
    <property type="entry name" value="Sensory domain-like"/>
    <property type="match status" value="2"/>
</dbReference>
<dbReference type="KEGG" id="fes:HER31_11525"/>
<reference evidence="10 11" key="1">
    <citation type="submission" date="2020-04" db="EMBL/GenBank/DDBJ databases">
        <title>Ferrimonas sp. S7 isolated from sea water.</title>
        <authorList>
            <person name="Bae S.S."/>
            <person name="Baek K."/>
        </authorList>
    </citation>
    <scope>NUCLEOTIDE SEQUENCE [LARGE SCALE GENOMIC DNA]</scope>
    <source>
        <strain evidence="10 11">S7</strain>
    </source>
</reference>
<evidence type="ECO:0000313" key="10">
    <source>
        <dbReference type="EMBL" id="QIZ77460.1"/>
    </source>
</evidence>
<comment type="subcellular location">
    <subcellularLocation>
        <location evidence="1">Membrane</location>
    </subcellularLocation>
</comment>
<dbReference type="GO" id="GO:0005524">
    <property type="term" value="F:ATP binding"/>
    <property type="evidence" value="ECO:0007669"/>
    <property type="project" value="UniProtKB-KW"/>
</dbReference>
<evidence type="ECO:0000256" key="2">
    <source>
        <dbReference type="ARBA" id="ARBA00022553"/>
    </source>
</evidence>
<dbReference type="GO" id="GO:0016020">
    <property type="term" value="C:membrane"/>
    <property type="evidence" value="ECO:0007669"/>
    <property type="project" value="UniProtKB-SubCell"/>
</dbReference>
<evidence type="ECO:0000313" key="11">
    <source>
        <dbReference type="Proteomes" id="UP000501602"/>
    </source>
</evidence>
<keyword evidence="2" id="KW-0597">Phosphoprotein</keyword>
<sequence length="715" mass="81470">MHHIINRRQSDSWATSSSLLFIAKLLLIALVTVVLTESVLYTNRTDLQKRLSNQRFAALQIFSDRINDTLQQQRVDTITLKQFSLLSELLDGDDNDLSRTHQVLSRLQARVLAYQDIALIDKDGNIVISTGEDRQLSVSKRALQQAMSTLTMADVYLSPLELNNPDGEARVWTLTPLNNNRHGASYLLVNVRLNELWESIYSITYGEKPALFLVNQSGQYIHLTEPEKHGKTPLRQLYPGVWEYMGKEGFGQYQLGDKNLIFMKVRPSNNDSVYLLSYIDANTNMPIENRFRWQIRAIMAMVLLFLSLFLWLQRRQRLTQRAQKRANKLAEQLYQSNIGSMLFNSDGYCISVNQQLVEQLGIEATKLEDRRFSRLFHSEMIGIDVVWQMARTSGYWHGALQLTNQQNSQLRINLHSFYIEPNEVLLLMRLEESPQQREQALRLAQYEQLSDSGSGIALIGANQNIINCNRAMTAITKTPLQQLLHSNWQQLLPLCSEDMNQLMETQLTSRGFWQSQLWIRRGDAAICRCLASIQISELTHIEEGNRILTLTPLRDLSLYSDDGLAGNISRGNLGQLLRQQPNHQHCLMVLSIGNDSEINSFSDADQTLFRQHEILNHLVAALPPEAVLGNFSHPSEIQILLPRWQHTQASQLAAGLLKLLDDADLGQQTIIGLSQSDVDANWVQLLDEALAAIERARMTGQRYCQAHTRISKSSI</sequence>
<feature type="transmembrane region" description="Helical" evidence="8">
    <location>
        <begin position="293"/>
        <end position="312"/>
    </location>
</feature>
<evidence type="ECO:0000256" key="6">
    <source>
        <dbReference type="ARBA" id="ARBA00022840"/>
    </source>
</evidence>
<keyword evidence="8" id="KW-0472">Membrane</keyword>
<organism evidence="10 11">
    <name type="scientific">Ferrimonas lipolytica</name>
    <dbReference type="NCBI Taxonomy" id="2724191"/>
    <lineage>
        <taxon>Bacteria</taxon>
        <taxon>Pseudomonadati</taxon>
        <taxon>Pseudomonadota</taxon>
        <taxon>Gammaproteobacteria</taxon>
        <taxon>Alteromonadales</taxon>
        <taxon>Ferrimonadaceae</taxon>
        <taxon>Ferrimonas</taxon>
    </lineage>
</organism>
<dbReference type="Pfam" id="PF13426">
    <property type="entry name" value="PAS_9"/>
    <property type="match status" value="1"/>
</dbReference>
<dbReference type="AlphaFoldDB" id="A0A6H1UFT2"/>
<protein>
    <submittedName>
        <fullName evidence="10">PAS domain-containing protein</fullName>
    </submittedName>
</protein>
<keyword evidence="11" id="KW-1185">Reference proteome</keyword>
<proteinExistence type="predicted"/>
<evidence type="ECO:0000256" key="8">
    <source>
        <dbReference type="SAM" id="Phobius"/>
    </source>
</evidence>
<feature type="transmembrane region" description="Helical" evidence="8">
    <location>
        <begin position="21"/>
        <end position="41"/>
    </location>
</feature>
<dbReference type="InterPro" id="IPR035965">
    <property type="entry name" value="PAS-like_dom_sf"/>
</dbReference>
<feature type="domain" description="PAS" evidence="9">
    <location>
        <begin position="327"/>
        <end position="392"/>
    </location>
</feature>
<dbReference type="GO" id="GO:0000160">
    <property type="term" value="P:phosphorelay signal transduction system"/>
    <property type="evidence" value="ECO:0007669"/>
    <property type="project" value="UniProtKB-KW"/>
</dbReference>
<accession>A0A6H1UFT2</accession>
<dbReference type="Gene3D" id="3.30.450.20">
    <property type="entry name" value="PAS domain"/>
    <property type="match status" value="3"/>
</dbReference>
<evidence type="ECO:0000256" key="4">
    <source>
        <dbReference type="ARBA" id="ARBA00022741"/>
    </source>
</evidence>
<keyword evidence="8" id="KW-0812">Transmembrane</keyword>
<gene>
    <name evidence="10" type="ORF">HER31_11525</name>
</gene>
<keyword evidence="8" id="KW-1133">Transmembrane helix</keyword>
<dbReference type="InterPro" id="IPR000014">
    <property type="entry name" value="PAS"/>
</dbReference>
<dbReference type="Proteomes" id="UP000501602">
    <property type="component" value="Chromosome"/>
</dbReference>
<dbReference type="EMBL" id="CP051180">
    <property type="protein sequence ID" value="QIZ77460.1"/>
    <property type="molecule type" value="Genomic_DNA"/>
</dbReference>
<keyword evidence="7" id="KW-0902">Two-component regulatory system</keyword>
<dbReference type="SMART" id="SM00091">
    <property type="entry name" value="PAS"/>
    <property type="match status" value="2"/>
</dbReference>
<evidence type="ECO:0000256" key="5">
    <source>
        <dbReference type="ARBA" id="ARBA00022777"/>
    </source>
</evidence>
<dbReference type="CDD" id="cd00130">
    <property type="entry name" value="PAS"/>
    <property type="match status" value="1"/>
</dbReference>
<dbReference type="GO" id="GO:0016301">
    <property type="term" value="F:kinase activity"/>
    <property type="evidence" value="ECO:0007669"/>
    <property type="project" value="UniProtKB-KW"/>
</dbReference>
<evidence type="ECO:0000256" key="7">
    <source>
        <dbReference type="ARBA" id="ARBA00023012"/>
    </source>
</evidence>
<feature type="domain" description="PAS" evidence="9">
    <location>
        <begin position="443"/>
        <end position="508"/>
    </location>
</feature>
<evidence type="ECO:0000256" key="1">
    <source>
        <dbReference type="ARBA" id="ARBA00004370"/>
    </source>
</evidence>
<evidence type="ECO:0000256" key="3">
    <source>
        <dbReference type="ARBA" id="ARBA00022679"/>
    </source>
</evidence>
<name>A0A6H1UFT2_9GAMM</name>
<keyword evidence="3" id="KW-0808">Transferase</keyword>
<keyword evidence="6" id="KW-0067">ATP-binding</keyword>
<dbReference type="InterPro" id="IPR029151">
    <property type="entry name" value="Sensor-like_sf"/>
</dbReference>
<keyword evidence="5" id="KW-0418">Kinase</keyword>
<dbReference type="SUPFAM" id="SSF55785">
    <property type="entry name" value="PYP-like sensor domain (PAS domain)"/>
    <property type="match status" value="2"/>
</dbReference>